<dbReference type="OrthoDB" id="398409at2"/>
<protein>
    <submittedName>
        <fullName evidence="2">Uncharacterized protein</fullName>
    </submittedName>
</protein>
<evidence type="ECO:0000313" key="2">
    <source>
        <dbReference type="EMBL" id="RMA79007.1"/>
    </source>
</evidence>
<evidence type="ECO:0000256" key="1">
    <source>
        <dbReference type="SAM" id="Phobius"/>
    </source>
</evidence>
<keyword evidence="1" id="KW-1133">Transmembrane helix</keyword>
<organism evidence="2 3">
    <name type="scientific">Metamycoplasma subdolum</name>
    <dbReference type="NCBI Taxonomy" id="92407"/>
    <lineage>
        <taxon>Bacteria</taxon>
        <taxon>Bacillati</taxon>
        <taxon>Mycoplasmatota</taxon>
        <taxon>Mycoplasmoidales</taxon>
        <taxon>Metamycoplasmataceae</taxon>
        <taxon>Metamycoplasma</taxon>
    </lineage>
</organism>
<feature type="transmembrane region" description="Helical" evidence="1">
    <location>
        <begin position="20"/>
        <end position="44"/>
    </location>
</feature>
<name>A0A3M0A2Z0_9BACT</name>
<dbReference type="EMBL" id="REFI01000005">
    <property type="protein sequence ID" value="RMA79007.1"/>
    <property type="molecule type" value="Genomic_DNA"/>
</dbReference>
<dbReference type="Proteomes" id="UP000267246">
    <property type="component" value="Unassembled WGS sequence"/>
</dbReference>
<keyword evidence="3" id="KW-1185">Reference proteome</keyword>
<comment type="caution">
    <text evidence="2">The sequence shown here is derived from an EMBL/GenBank/DDBJ whole genome shotgun (WGS) entry which is preliminary data.</text>
</comment>
<sequence length="222" mass="26145">MNNEAEKEQKQKGKAILYEVLGFVVQFLLLAIGILLFITGASIFMPVSKAVMITCYFFGTLFLLVFILVTVAFIMVLLRERKYRKNAIDCDLLFKDRIVPDEWKEESEKYKLEDEQDKLSRNIYFAFLQDFERKSFKLPNLKLDDIRIKIAIEKMMHRISETHECFDPFLGIELTRASMRRLVTKRELLRYKAYFINIKELITFVNDVVRDKIGSSSINQTV</sequence>
<keyword evidence="1" id="KW-0472">Membrane</keyword>
<reference evidence="2 3" key="1">
    <citation type="submission" date="2018-10" db="EMBL/GenBank/DDBJ databases">
        <title>Genomic Encyclopedia of Archaeal and Bacterial Type Strains, Phase II (KMG-II): from individual species to whole genera.</title>
        <authorList>
            <person name="Goeker M."/>
        </authorList>
    </citation>
    <scope>NUCLEOTIDE SEQUENCE [LARGE SCALE GENOMIC DNA]</scope>
    <source>
        <strain evidence="2 3">ATCC 29870</strain>
    </source>
</reference>
<dbReference type="RefSeq" id="WP_121940550.1">
    <property type="nucleotide sequence ID" value="NZ_CP137846.1"/>
</dbReference>
<feature type="transmembrane region" description="Helical" evidence="1">
    <location>
        <begin position="50"/>
        <end position="78"/>
    </location>
</feature>
<accession>A0A3M0A2Z0</accession>
<proteinExistence type="predicted"/>
<keyword evidence="1" id="KW-0812">Transmembrane</keyword>
<evidence type="ECO:0000313" key="3">
    <source>
        <dbReference type="Proteomes" id="UP000267246"/>
    </source>
</evidence>
<dbReference type="AlphaFoldDB" id="A0A3M0A2Z0"/>
<gene>
    <name evidence="2" type="ORF">JN00_0051</name>
</gene>